<dbReference type="RefSeq" id="WP_238194811.1">
    <property type="nucleotide sequence ID" value="NZ_BPQZ01000002.1"/>
</dbReference>
<reference evidence="2" key="1">
    <citation type="journal article" date="2019" name="Int. J. Syst. Evol. Microbiol.">
        <title>The Global Catalogue of Microorganisms (GCM) 10K type strain sequencing project: providing services to taxonomists for standard genome sequencing and annotation.</title>
        <authorList>
            <consortium name="The Broad Institute Genomics Platform"/>
            <consortium name="The Broad Institute Genome Sequencing Center for Infectious Disease"/>
            <person name="Wu L."/>
            <person name="Ma J."/>
        </authorList>
    </citation>
    <scope>NUCLEOTIDE SEQUENCE [LARGE SCALE GENOMIC DNA]</scope>
    <source>
        <strain evidence="2">NBRC 103632</strain>
    </source>
</reference>
<dbReference type="Proteomes" id="UP001157440">
    <property type="component" value="Unassembled WGS sequence"/>
</dbReference>
<protein>
    <submittedName>
        <fullName evidence="1">Uncharacterized protein</fullName>
    </submittedName>
</protein>
<sequence length="87" mass="8667">MAFLKTLLGTVALCAALLIWADYAIGPERSGSEPASGLTAAAVLASDGMTPDGSPGDDRLDRAALDRLARAASAEPLAAGAAERPAS</sequence>
<dbReference type="AlphaFoldDB" id="A0AA37T9I0"/>
<keyword evidence="2" id="KW-1185">Reference proteome</keyword>
<evidence type="ECO:0000313" key="1">
    <source>
        <dbReference type="EMBL" id="GLS69411.1"/>
    </source>
</evidence>
<dbReference type="EMBL" id="BSPL01000011">
    <property type="protein sequence ID" value="GLS69411.1"/>
    <property type="molecule type" value="Genomic_DNA"/>
</dbReference>
<gene>
    <name evidence="1" type="ORF">GCM10007890_14240</name>
</gene>
<proteinExistence type="predicted"/>
<name>A0AA37T9I0_9HYPH</name>
<evidence type="ECO:0000313" key="2">
    <source>
        <dbReference type="Proteomes" id="UP001157440"/>
    </source>
</evidence>
<organism evidence="1 2">
    <name type="scientific">Methylobacterium tardum</name>
    <dbReference type="NCBI Taxonomy" id="374432"/>
    <lineage>
        <taxon>Bacteria</taxon>
        <taxon>Pseudomonadati</taxon>
        <taxon>Pseudomonadota</taxon>
        <taxon>Alphaproteobacteria</taxon>
        <taxon>Hyphomicrobiales</taxon>
        <taxon>Methylobacteriaceae</taxon>
        <taxon>Methylobacterium</taxon>
    </lineage>
</organism>
<accession>A0AA37T9I0</accession>
<comment type="caution">
    <text evidence="1">The sequence shown here is derived from an EMBL/GenBank/DDBJ whole genome shotgun (WGS) entry which is preliminary data.</text>
</comment>